<accession>A0A813DFP0</accession>
<dbReference type="OMA" id="HSMAETC"/>
<feature type="domain" description="Protein kinase" evidence="6">
    <location>
        <begin position="1"/>
        <end position="79"/>
    </location>
</feature>
<organism evidence="7 8">
    <name type="scientific">Polarella glacialis</name>
    <name type="common">Dinoflagellate</name>
    <dbReference type="NCBI Taxonomy" id="89957"/>
    <lineage>
        <taxon>Eukaryota</taxon>
        <taxon>Sar</taxon>
        <taxon>Alveolata</taxon>
        <taxon>Dinophyceae</taxon>
        <taxon>Suessiales</taxon>
        <taxon>Suessiaceae</taxon>
        <taxon>Polarella</taxon>
    </lineage>
</organism>
<dbReference type="InterPro" id="IPR050660">
    <property type="entry name" value="NEK_Ser/Thr_kinase"/>
</dbReference>
<keyword evidence="3" id="KW-0547">Nucleotide-binding</keyword>
<dbReference type="OrthoDB" id="4062651at2759"/>
<name>A0A813DFP0_POLGL</name>
<dbReference type="InterPro" id="IPR011009">
    <property type="entry name" value="Kinase-like_dom_sf"/>
</dbReference>
<dbReference type="PROSITE" id="PS50011">
    <property type="entry name" value="PROTEIN_KINASE_DOM"/>
    <property type="match status" value="1"/>
</dbReference>
<evidence type="ECO:0000256" key="3">
    <source>
        <dbReference type="ARBA" id="ARBA00022741"/>
    </source>
</evidence>
<keyword evidence="4" id="KW-0418">Kinase</keyword>
<gene>
    <name evidence="7" type="ORF">PGLA1383_LOCUS3359</name>
</gene>
<dbReference type="EC" id="2.7.11.1" evidence="1"/>
<feature type="non-terminal residue" evidence="7">
    <location>
        <position position="79"/>
    </location>
</feature>
<keyword evidence="5" id="KW-0067">ATP-binding</keyword>
<evidence type="ECO:0000259" key="6">
    <source>
        <dbReference type="PROSITE" id="PS50011"/>
    </source>
</evidence>
<dbReference type="InterPro" id="IPR000719">
    <property type="entry name" value="Prot_kinase_dom"/>
</dbReference>
<evidence type="ECO:0000256" key="4">
    <source>
        <dbReference type="ARBA" id="ARBA00022777"/>
    </source>
</evidence>
<dbReference type="GO" id="GO:0004674">
    <property type="term" value="F:protein serine/threonine kinase activity"/>
    <property type="evidence" value="ECO:0007669"/>
    <property type="project" value="UniProtKB-EC"/>
</dbReference>
<evidence type="ECO:0000256" key="5">
    <source>
        <dbReference type="ARBA" id="ARBA00022840"/>
    </source>
</evidence>
<keyword evidence="2" id="KW-0808">Transferase</keyword>
<dbReference type="Gene3D" id="1.10.510.10">
    <property type="entry name" value="Transferase(Phosphotransferase) domain 1"/>
    <property type="match status" value="1"/>
</dbReference>
<dbReference type="PANTHER" id="PTHR43671">
    <property type="entry name" value="SERINE/THREONINE-PROTEIN KINASE NEK"/>
    <property type="match status" value="1"/>
</dbReference>
<evidence type="ECO:0000313" key="7">
    <source>
        <dbReference type="EMBL" id="CAE8584426.1"/>
    </source>
</evidence>
<dbReference type="AlphaFoldDB" id="A0A813DFP0"/>
<dbReference type="EMBL" id="CAJNNV010001167">
    <property type="protein sequence ID" value="CAE8584426.1"/>
    <property type="molecule type" value="Genomic_DNA"/>
</dbReference>
<dbReference type="GO" id="GO:0005524">
    <property type="term" value="F:ATP binding"/>
    <property type="evidence" value="ECO:0007669"/>
    <property type="project" value="UniProtKB-KW"/>
</dbReference>
<evidence type="ECO:0000313" key="8">
    <source>
        <dbReference type="Proteomes" id="UP000654075"/>
    </source>
</evidence>
<dbReference type="Proteomes" id="UP000654075">
    <property type="component" value="Unassembled WGS sequence"/>
</dbReference>
<protein>
    <recommendedName>
        <fullName evidence="1">non-specific serine/threonine protein kinase</fullName>
        <ecNumber evidence="1">2.7.11.1</ecNumber>
    </recommendedName>
</protein>
<dbReference type="Pfam" id="PF00069">
    <property type="entry name" value="Pkinase"/>
    <property type="match status" value="1"/>
</dbReference>
<comment type="caution">
    <text evidence="7">The sequence shown here is derived from an EMBL/GenBank/DDBJ whole genome shotgun (WGS) entry which is preliminary data.</text>
</comment>
<dbReference type="SUPFAM" id="SSF56112">
    <property type="entry name" value="Protein kinase-like (PK-like)"/>
    <property type="match status" value="1"/>
</dbReference>
<dbReference type="PANTHER" id="PTHR43671:SF13">
    <property type="entry name" value="SERINE_THREONINE-PROTEIN KINASE NEK2"/>
    <property type="match status" value="1"/>
</dbReference>
<keyword evidence="8" id="KW-1185">Reference proteome</keyword>
<sequence length="79" mass="8565">AGKLTALLGDFGLARAMSDSQPLASTLVGTPHYVAPEIFEGVPYDEKADIYSFGVCMYELMHGRTPYADVKTVVGLVRR</sequence>
<evidence type="ECO:0000256" key="2">
    <source>
        <dbReference type="ARBA" id="ARBA00022679"/>
    </source>
</evidence>
<proteinExistence type="predicted"/>
<feature type="non-terminal residue" evidence="7">
    <location>
        <position position="1"/>
    </location>
</feature>
<evidence type="ECO:0000256" key="1">
    <source>
        <dbReference type="ARBA" id="ARBA00012513"/>
    </source>
</evidence>
<reference evidence="7" key="1">
    <citation type="submission" date="2021-02" db="EMBL/GenBank/DDBJ databases">
        <authorList>
            <person name="Dougan E. K."/>
            <person name="Rhodes N."/>
            <person name="Thang M."/>
            <person name="Chan C."/>
        </authorList>
    </citation>
    <scope>NUCLEOTIDE SEQUENCE</scope>
</reference>